<comment type="cofactor">
    <cofactor evidence="2">
        <name>Zn(2+)</name>
        <dbReference type="ChEBI" id="CHEBI:29105"/>
    </cofactor>
</comment>
<dbReference type="GO" id="GO:0035529">
    <property type="term" value="F:NADH pyrophosphatase activity"/>
    <property type="evidence" value="ECO:0007669"/>
    <property type="project" value="TreeGrafter"/>
</dbReference>
<dbReference type="PROSITE" id="PS00893">
    <property type="entry name" value="NUDIX_BOX"/>
    <property type="match status" value="1"/>
</dbReference>
<keyword evidence="5" id="KW-0479">Metal-binding</keyword>
<evidence type="ECO:0000256" key="3">
    <source>
        <dbReference type="ARBA" id="ARBA00009595"/>
    </source>
</evidence>
<evidence type="ECO:0000256" key="2">
    <source>
        <dbReference type="ARBA" id="ARBA00001947"/>
    </source>
</evidence>
<comment type="catalytic activity">
    <reaction evidence="9">
        <text>a 5'-end NAD(+)-phospho-ribonucleoside in mRNA + H2O = a 5'-end phospho-adenosine-phospho-ribonucleoside in mRNA + beta-nicotinamide D-ribonucleotide + 2 H(+)</text>
        <dbReference type="Rhea" id="RHEA:60876"/>
        <dbReference type="Rhea" id="RHEA-COMP:15698"/>
        <dbReference type="Rhea" id="RHEA-COMP:15719"/>
        <dbReference type="ChEBI" id="CHEBI:14649"/>
        <dbReference type="ChEBI" id="CHEBI:15377"/>
        <dbReference type="ChEBI" id="CHEBI:15378"/>
        <dbReference type="ChEBI" id="CHEBI:144029"/>
        <dbReference type="ChEBI" id="CHEBI:144051"/>
    </reaction>
    <physiologicalReaction direction="left-to-right" evidence="9">
        <dbReference type="Rhea" id="RHEA:60877"/>
    </physiologicalReaction>
</comment>
<dbReference type="Pfam" id="PF09297">
    <property type="entry name" value="Zn_ribbon_NUD"/>
    <property type="match status" value="1"/>
</dbReference>
<dbReference type="STRING" id="570156.AOG27_03230"/>
<dbReference type="RefSeq" id="WP_054551571.1">
    <property type="nucleotide sequence ID" value="NZ_LJTC01000002.1"/>
</dbReference>
<evidence type="ECO:0000256" key="5">
    <source>
        <dbReference type="ARBA" id="ARBA00022723"/>
    </source>
</evidence>
<name>A0A0P7DXW4_9GAMM</name>
<dbReference type="AlphaFoldDB" id="A0A0P7DXW4"/>
<dbReference type="OrthoDB" id="9791656at2"/>
<dbReference type="Gene3D" id="3.90.79.10">
    <property type="entry name" value="Nucleoside Triphosphate Pyrophosphohydrolase"/>
    <property type="match status" value="1"/>
</dbReference>
<dbReference type="CDD" id="cd03429">
    <property type="entry name" value="NUDIX_NADH_pyrophosphatase_Nudt13"/>
    <property type="match status" value="1"/>
</dbReference>
<dbReference type="Gene3D" id="3.90.79.20">
    <property type="match status" value="1"/>
</dbReference>
<gene>
    <name evidence="11" type="ORF">AOG27_03230</name>
</gene>
<comment type="cofactor">
    <cofactor evidence="1">
        <name>Mg(2+)</name>
        <dbReference type="ChEBI" id="CHEBI:18420"/>
    </cofactor>
</comment>
<dbReference type="InterPro" id="IPR049734">
    <property type="entry name" value="NudC-like_C"/>
</dbReference>
<dbReference type="SUPFAM" id="SSF55811">
    <property type="entry name" value="Nudix"/>
    <property type="match status" value="1"/>
</dbReference>
<accession>A0A0P7DXW4</accession>
<proteinExistence type="inferred from homology"/>
<dbReference type="GO" id="GO:0006742">
    <property type="term" value="P:NADP+ catabolic process"/>
    <property type="evidence" value="ECO:0007669"/>
    <property type="project" value="TreeGrafter"/>
</dbReference>
<evidence type="ECO:0000256" key="8">
    <source>
        <dbReference type="ARBA" id="ARBA00023027"/>
    </source>
</evidence>
<dbReference type="GO" id="GO:0019677">
    <property type="term" value="P:NAD+ catabolic process"/>
    <property type="evidence" value="ECO:0007669"/>
    <property type="project" value="TreeGrafter"/>
</dbReference>
<dbReference type="EC" id="3.6.1.22" evidence="4"/>
<feature type="domain" description="Nudix hydrolase" evidence="10">
    <location>
        <begin position="162"/>
        <end position="291"/>
    </location>
</feature>
<dbReference type="Pfam" id="PF09296">
    <property type="entry name" value="NUDIX-like"/>
    <property type="match status" value="1"/>
</dbReference>
<evidence type="ECO:0000256" key="9">
    <source>
        <dbReference type="ARBA" id="ARBA00023679"/>
    </source>
</evidence>
<dbReference type="Proteomes" id="UP000050378">
    <property type="component" value="Unassembled WGS sequence"/>
</dbReference>
<evidence type="ECO:0000313" key="12">
    <source>
        <dbReference type="Proteomes" id="UP000050378"/>
    </source>
</evidence>
<evidence type="ECO:0000259" key="10">
    <source>
        <dbReference type="PROSITE" id="PS51462"/>
    </source>
</evidence>
<evidence type="ECO:0000256" key="1">
    <source>
        <dbReference type="ARBA" id="ARBA00001946"/>
    </source>
</evidence>
<dbReference type="PANTHER" id="PTHR42904:SF6">
    <property type="entry name" value="NAD-CAPPED RNA HYDROLASE NUDT12"/>
    <property type="match status" value="1"/>
</dbReference>
<dbReference type="PATRIC" id="fig|570156.3.peg.644"/>
<evidence type="ECO:0000256" key="4">
    <source>
        <dbReference type="ARBA" id="ARBA00012381"/>
    </source>
</evidence>
<dbReference type="InterPro" id="IPR050241">
    <property type="entry name" value="NAD-cap_RNA_hydrolase_NudC"/>
</dbReference>
<dbReference type="GO" id="GO:0046872">
    <property type="term" value="F:metal ion binding"/>
    <property type="evidence" value="ECO:0007669"/>
    <property type="project" value="UniProtKB-KW"/>
</dbReference>
<dbReference type="InterPro" id="IPR015376">
    <property type="entry name" value="Znr_NADH_PPase"/>
</dbReference>
<organism evidence="11 12">
    <name type="scientific">Pseudoalteromonas lipolytica</name>
    <dbReference type="NCBI Taxonomy" id="570156"/>
    <lineage>
        <taxon>Bacteria</taxon>
        <taxon>Pseudomonadati</taxon>
        <taxon>Pseudomonadota</taxon>
        <taxon>Gammaproteobacteria</taxon>
        <taxon>Alteromonadales</taxon>
        <taxon>Pseudoalteromonadaceae</taxon>
        <taxon>Pseudoalteromonas</taxon>
    </lineage>
</organism>
<dbReference type="PROSITE" id="PS51462">
    <property type="entry name" value="NUDIX"/>
    <property type="match status" value="1"/>
</dbReference>
<keyword evidence="8" id="KW-0520">NAD</keyword>
<reference evidence="11 12" key="1">
    <citation type="submission" date="2015-09" db="EMBL/GenBank/DDBJ databases">
        <title>Draft Genome Sequence of Pseudoalteromonas lipolytica UCD-48B.</title>
        <authorList>
            <person name="Krusor M."/>
            <person name="Coil D.A."/>
            <person name="Lang J.M."/>
            <person name="Eisen J.A."/>
            <person name="Alexiev A."/>
        </authorList>
    </citation>
    <scope>NUCLEOTIDE SEQUENCE [LARGE SCALE GENOMIC DNA]</scope>
    <source>
        <strain evidence="11 12">UCD-48B</strain>
    </source>
</reference>
<sequence length="305" mass="34557">MLNYSQMPLDRASNRRKDPKWLKAQMNSQSRWLLVNNNQSLFVKDSPEVCYLRLSQVEHLDLSKGILLGLDDDDVAHFALDVSHVPDSLIEPMLNGAEFVDIRKLGPQVELKQGSIAALARGLCFWHATHRFCGRCGHENNMVEAGHSRLCENQTCQHQTFPRTDPAVIMIVTKTFSDGVERCLLGRQASWPDGVFSTLAGFVDPGETLEQAVAREVMEEAGVAVTDIQYIASQPWPFPSSIMFGFMATAVSEDIQVDKDELDDARWFSRAELNEFGQWHEQGSHLKLTRQDSISRFLVEHWRNL</sequence>
<dbReference type="Pfam" id="PF00293">
    <property type="entry name" value="NUDIX"/>
    <property type="match status" value="1"/>
</dbReference>
<dbReference type="InterPro" id="IPR020084">
    <property type="entry name" value="NUDIX_hydrolase_CS"/>
</dbReference>
<dbReference type="NCBIfam" id="NF001299">
    <property type="entry name" value="PRK00241.1"/>
    <property type="match status" value="1"/>
</dbReference>
<keyword evidence="6" id="KW-0378">Hydrolase</keyword>
<dbReference type="InterPro" id="IPR015797">
    <property type="entry name" value="NUDIX_hydrolase-like_dom_sf"/>
</dbReference>
<protein>
    <recommendedName>
        <fullName evidence="4">NAD(+) diphosphatase</fullName>
        <ecNumber evidence="4">3.6.1.22</ecNumber>
    </recommendedName>
</protein>
<dbReference type="EMBL" id="LJTC01000002">
    <property type="protein sequence ID" value="KPM84814.1"/>
    <property type="molecule type" value="Genomic_DNA"/>
</dbReference>
<dbReference type="InterPro" id="IPR000086">
    <property type="entry name" value="NUDIX_hydrolase_dom"/>
</dbReference>
<evidence type="ECO:0000313" key="11">
    <source>
        <dbReference type="EMBL" id="KPM84814.1"/>
    </source>
</evidence>
<dbReference type="GO" id="GO:0005829">
    <property type="term" value="C:cytosol"/>
    <property type="evidence" value="ECO:0007669"/>
    <property type="project" value="TreeGrafter"/>
</dbReference>
<evidence type="ECO:0000256" key="7">
    <source>
        <dbReference type="ARBA" id="ARBA00022842"/>
    </source>
</evidence>
<comment type="similarity">
    <text evidence="3">Belongs to the Nudix hydrolase family. NudC subfamily.</text>
</comment>
<comment type="caution">
    <text evidence="11">The sequence shown here is derived from an EMBL/GenBank/DDBJ whole genome shotgun (WGS) entry which is preliminary data.</text>
</comment>
<dbReference type="PANTHER" id="PTHR42904">
    <property type="entry name" value="NUDIX HYDROLASE, NUDC SUBFAMILY"/>
    <property type="match status" value="1"/>
</dbReference>
<evidence type="ECO:0000256" key="6">
    <source>
        <dbReference type="ARBA" id="ARBA00022801"/>
    </source>
</evidence>
<keyword evidence="7" id="KW-0460">Magnesium</keyword>
<dbReference type="InterPro" id="IPR015375">
    <property type="entry name" value="NADH_PPase-like_N"/>
</dbReference>